<dbReference type="SUPFAM" id="SSF56954">
    <property type="entry name" value="Outer membrane efflux proteins (OEP)"/>
    <property type="match status" value="1"/>
</dbReference>
<name>A0ABY6J9F1_9BACT</name>
<dbReference type="PROSITE" id="PS51257">
    <property type="entry name" value="PROKAR_LIPOPROTEIN"/>
    <property type="match status" value="1"/>
</dbReference>
<dbReference type="Gene3D" id="1.20.1600.10">
    <property type="entry name" value="Outer membrane efflux proteins (OEP)"/>
    <property type="match status" value="1"/>
</dbReference>
<accession>A0ABY6J9F1</accession>
<proteinExistence type="inferred from homology"/>
<dbReference type="Gene3D" id="2.20.200.10">
    <property type="entry name" value="Outer membrane efflux proteins (OEP)"/>
    <property type="match status" value="1"/>
</dbReference>
<organism evidence="2 3">
    <name type="scientific">Chitinophaga horti</name>
    <dbReference type="NCBI Taxonomy" id="2920382"/>
    <lineage>
        <taxon>Bacteria</taxon>
        <taxon>Pseudomonadati</taxon>
        <taxon>Bacteroidota</taxon>
        <taxon>Chitinophagia</taxon>
        <taxon>Chitinophagales</taxon>
        <taxon>Chitinophagaceae</taxon>
        <taxon>Chitinophaga</taxon>
    </lineage>
</organism>
<evidence type="ECO:0000313" key="2">
    <source>
        <dbReference type="EMBL" id="UYQ95212.1"/>
    </source>
</evidence>
<comment type="similarity">
    <text evidence="1">Belongs to the outer membrane factor (OMF) (TC 1.B.17) family.</text>
</comment>
<protein>
    <submittedName>
        <fullName evidence="2">TolC family protein</fullName>
    </submittedName>
</protein>
<gene>
    <name evidence="2" type="ORF">MKQ68_08900</name>
</gene>
<evidence type="ECO:0000256" key="1">
    <source>
        <dbReference type="ARBA" id="ARBA00007613"/>
    </source>
</evidence>
<reference evidence="2" key="1">
    <citation type="submission" date="2022-10" db="EMBL/GenBank/DDBJ databases">
        <title>Chitinophaga sp. nov., isolated from soil.</title>
        <authorList>
            <person name="Jeon C.O."/>
        </authorList>
    </citation>
    <scope>NUCLEOTIDE SEQUENCE</scope>
    <source>
        <strain evidence="2">R8</strain>
    </source>
</reference>
<dbReference type="PANTHER" id="PTHR30203">
    <property type="entry name" value="OUTER MEMBRANE CATION EFFLUX PROTEIN"/>
    <property type="match status" value="1"/>
</dbReference>
<dbReference type="PANTHER" id="PTHR30203:SF30">
    <property type="entry name" value="OUTER MEMBRANE PROTEIN-RELATED"/>
    <property type="match status" value="1"/>
</dbReference>
<dbReference type="InterPro" id="IPR003423">
    <property type="entry name" value="OMP_efflux"/>
</dbReference>
<dbReference type="Pfam" id="PF02321">
    <property type="entry name" value="OEP"/>
    <property type="match status" value="1"/>
</dbReference>
<dbReference type="RefSeq" id="WP_264282984.1">
    <property type="nucleotide sequence ID" value="NZ_CP107006.1"/>
</dbReference>
<dbReference type="Proteomes" id="UP001162741">
    <property type="component" value="Chromosome"/>
</dbReference>
<keyword evidence="3" id="KW-1185">Reference proteome</keyword>
<dbReference type="EMBL" id="CP107006">
    <property type="protein sequence ID" value="UYQ95212.1"/>
    <property type="molecule type" value="Genomic_DNA"/>
</dbReference>
<sequence length="334" mass="36679">MKLYKYLIIPAAVLTSACGTEKHLTLPAAIATPAMHAAGGDSLRTDNLRNVFHDAKLQALIDTLLANNFDLLAATQRIQTARAQLMLAKNASLPSLDVSVRAGVERYGDYTLNGVGNFDTNLSPNIDKDRRIPGPTPDYFAGLRSSWEADIWGKLRTRKRAAYERMLAAEEGRQLLKTQLVAAVTGMYYELAALDTELEIIRRNITLQESAVATVNIQKAGGRATELAVQQFSAQLLSTQALEFSVKQEIAALEFQLNAVLGRLPQNIQRREFPKDSLVLPALQGIMASQLLARPDIRQAEKELAAAKLDGCGSRAESLFPVAYHFALCWIQCL</sequence>
<evidence type="ECO:0000313" key="3">
    <source>
        <dbReference type="Proteomes" id="UP001162741"/>
    </source>
</evidence>
<dbReference type="InterPro" id="IPR010131">
    <property type="entry name" value="MdtP/NodT-like"/>
</dbReference>